<dbReference type="Proteomes" id="UP000887116">
    <property type="component" value="Unassembled WGS sequence"/>
</dbReference>
<gene>
    <name evidence="1" type="ORF">TNCT_621181</name>
</gene>
<keyword evidence="2" id="KW-1185">Reference proteome</keyword>
<accession>A0A8X6J4F3</accession>
<evidence type="ECO:0000313" key="2">
    <source>
        <dbReference type="Proteomes" id="UP000887116"/>
    </source>
</evidence>
<dbReference type="AlphaFoldDB" id="A0A8X6J4F3"/>
<organism evidence="1 2">
    <name type="scientific">Trichonephila clavata</name>
    <name type="common">Joro spider</name>
    <name type="synonym">Nephila clavata</name>
    <dbReference type="NCBI Taxonomy" id="2740835"/>
    <lineage>
        <taxon>Eukaryota</taxon>
        <taxon>Metazoa</taxon>
        <taxon>Ecdysozoa</taxon>
        <taxon>Arthropoda</taxon>
        <taxon>Chelicerata</taxon>
        <taxon>Arachnida</taxon>
        <taxon>Araneae</taxon>
        <taxon>Araneomorphae</taxon>
        <taxon>Entelegynae</taxon>
        <taxon>Araneoidea</taxon>
        <taxon>Nephilidae</taxon>
        <taxon>Trichonephila</taxon>
    </lineage>
</organism>
<proteinExistence type="predicted"/>
<feature type="non-terminal residue" evidence="1">
    <location>
        <position position="1"/>
    </location>
</feature>
<dbReference type="EMBL" id="BMAO01026419">
    <property type="protein sequence ID" value="GFR09593.1"/>
    <property type="molecule type" value="Genomic_DNA"/>
</dbReference>
<comment type="caution">
    <text evidence="1">The sequence shown here is derived from an EMBL/GenBank/DDBJ whole genome shotgun (WGS) entry which is preliminary data.</text>
</comment>
<sequence length="66" mass="7865">FTYSGDIRKCLLREREEEEEGLRDKIRVSNNLNNKDNPREEEDLQDKIRVFSNLCNKDNNPQGLVR</sequence>
<protein>
    <submittedName>
        <fullName evidence="1">Uncharacterized protein</fullName>
    </submittedName>
</protein>
<evidence type="ECO:0000313" key="1">
    <source>
        <dbReference type="EMBL" id="GFR09593.1"/>
    </source>
</evidence>
<name>A0A8X6J4F3_TRICU</name>
<reference evidence="1" key="1">
    <citation type="submission" date="2020-07" db="EMBL/GenBank/DDBJ databases">
        <title>Multicomponent nature underlies the extraordinary mechanical properties of spider dragline silk.</title>
        <authorList>
            <person name="Kono N."/>
            <person name="Nakamura H."/>
            <person name="Mori M."/>
            <person name="Yoshida Y."/>
            <person name="Ohtoshi R."/>
            <person name="Malay A.D."/>
            <person name="Moran D.A.P."/>
            <person name="Tomita M."/>
            <person name="Numata K."/>
            <person name="Arakawa K."/>
        </authorList>
    </citation>
    <scope>NUCLEOTIDE SEQUENCE</scope>
</reference>